<feature type="transmembrane region" description="Helical" evidence="8">
    <location>
        <begin position="358"/>
        <end position="377"/>
    </location>
</feature>
<dbReference type="PANTHER" id="PTHR11388:SF76">
    <property type="entry name" value="SOLUTE CARRIER ORGANIC ANION TRANSPORTER FAMILY MEMBER"/>
    <property type="match status" value="1"/>
</dbReference>
<dbReference type="GO" id="GO:0043252">
    <property type="term" value="P:sodium-independent organic anion transport"/>
    <property type="evidence" value="ECO:0007669"/>
    <property type="project" value="TreeGrafter"/>
</dbReference>
<evidence type="ECO:0000256" key="6">
    <source>
        <dbReference type="ARBA" id="ARBA00023136"/>
    </source>
</evidence>
<evidence type="ECO:0000256" key="7">
    <source>
        <dbReference type="ARBA" id="ARBA00023157"/>
    </source>
</evidence>
<feature type="transmembrane region" description="Helical" evidence="8">
    <location>
        <begin position="288"/>
        <end position="308"/>
    </location>
</feature>
<dbReference type="PANTHER" id="PTHR11388">
    <property type="entry name" value="ORGANIC ANION TRANSPORTER"/>
    <property type="match status" value="1"/>
</dbReference>
<reference evidence="11" key="1">
    <citation type="submission" date="2020-11" db="EMBL/GenBank/DDBJ databases">
        <authorList>
            <person name="Tran Van P."/>
        </authorList>
    </citation>
    <scope>NUCLEOTIDE SEQUENCE</scope>
</reference>
<feature type="transmembrane region" description="Helical" evidence="8">
    <location>
        <begin position="720"/>
        <end position="740"/>
    </location>
</feature>
<feature type="transmembrane region" description="Helical" evidence="8">
    <location>
        <begin position="124"/>
        <end position="146"/>
    </location>
</feature>
<feature type="transmembrane region" description="Helical" evidence="8">
    <location>
        <begin position="746"/>
        <end position="765"/>
    </location>
</feature>
<sequence length="799" mass="87972">MTADNPSNGVSENTKRPMPTTKELEELYRHHPLTEDTTCGIGVFRGPWFQKFSNEKAYVCIYGFLGCMFSACFSYFNGTITTVEKRFKIPSRISGMIMVGNDFSSLVIGLVLSYYAGKKHRPRWMGAGIFTVVIYCVLTALPHFIYGSGEDALALTAEYGRDGLSNRTVGSFSLEKDIKKSMCNFGNATEDGCRFEKEGANMPAIIFFTANFIAGIGGALYHTIGMSYMDDNIEKHKIPFLISLSHFLRLLGPAIGYSLASLSLEFFISPTLTPLIGTKDPRWLGAWWSGWILLGCVMFLFGVLLSLFPKTLPDAAVRKMVANEKRRLMGAEPEKEHEKPSFKDMIATFRRLLTNKPYMSIQISHIIYIFGYMPYWIFMPKYIETQYRRSASFSSLITGTVGLVFSALGILMSGAVITKVKPKARTLAAWNLLIVGITALGIASYAFLGCPETDTYGNLKEDGLLSTNFSCNKDCNCEQVKYTPVCSQDGAKSYISPCHAGCTGEKLKVNGSEIYTNCACVAPTSNLTKSPLEGFVSSGACASDCSYQFMLFVSIVCLLKFIGSTSRASNFLVGIRSARRVSLALQLFPACARVHPTPLGVLDINVACTSHCRCVEERDKTLSMGLGMALLCVFTFIPSPIFFGYLIGEYYALISTNYHNKTCMVWGKTCSGTGNCWIYNTENMRNLLNFTAAGRSTLTLAPQTTLFVLTKIHVINSPSFPGCVASLIMLLLVLSVGSVSLPTLTLSPGFIAVGALVDVTVWYYVKDVKIFDEEVELEEVNEVEAMVDATQEKLLTEAT</sequence>
<proteinExistence type="inferred from homology"/>
<feature type="transmembrane region" description="Helical" evidence="8">
    <location>
        <begin position="397"/>
        <end position="417"/>
    </location>
</feature>
<gene>
    <name evidence="11" type="ORF">TCEB3V08_LOCUS2028</name>
</gene>
<evidence type="ECO:0000256" key="5">
    <source>
        <dbReference type="ARBA" id="ARBA00022989"/>
    </source>
</evidence>
<dbReference type="InterPro" id="IPR004156">
    <property type="entry name" value="OATP"/>
</dbReference>
<organism evidence="11">
    <name type="scientific">Timema cristinae</name>
    <name type="common">Walking stick</name>
    <dbReference type="NCBI Taxonomy" id="61476"/>
    <lineage>
        <taxon>Eukaryota</taxon>
        <taxon>Metazoa</taxon>
        <taxon>Ecdysozoa</taxon>
        <taxon>Arthropoda</taxon>
        <taxon>Hexapoda</taxon>
        <taxon>Insecta</taxon>
        <taxon>Pterygota</taxon>
        <taxon>Neoptera</taxon>
        <taxon>Polyneoptera</taxon>
        <taxon>Phasmatodea</taxon>
        <taxon>Timematodea</taxon>
        <taxon>Timematoidea</taxon>
        <taxon>Timematidae</taxon>
        <taxon>Timema</taxon>
    </lineage>
</organism>
<keyword evidence="7" id="KW-1015">Disulfide bond</keyword>
<evidence type="ECO:0000313" key="11">
    <source>
        <dbReference type="EMBL" id="CAD7394086.1"/>
    </source>
</evidence>
<dbReference type="SUPFAM" id="SSF103473">
    <property type="entry name" value="MFS general substrate transporter"/>
    <property type="match status" value="1"/>
</dbReference>
<feature type="region of interest" description="Disordered" evidence="9">
    <location>
        <begin position="1"/>
        <end position="21"/>
    </location>
</feature>
<feature type="transmembrane region" description="Helical" evidence="8">
    <location>
        <begin position="429"/>
        <end position="448"/>
    </location>
</feature>
<keyword evidence="8" id="KW-0813">Transport</keyword>
<keyword evidence="4 8" id="KW-0812">Transmembrane</keyword>
<comment type="similarity">
    <text evidence="2 8">Belongs to the organo anion transporter (TC 2.A.60) family.</text>
</comment>
<evidence type="ECO:0000256" key="1">
    <source>
        <dbReference type="ARBA" id="ARBA00004651"/>
    </source>
</evidence>
<dbReference type="CDD" id="cd17336">
    <property type="entry name" value="MFS_SLCO_OATP"/>
    <property type="match status" value="1"/>
</dbReference>
<evidence type="ECO:0000256" key="3">
    <source>
        <dbReference type="ARBA" id="ARBA00022475"/>
    </source>
</evidence>
<feature type="domain" description="Kazal-like" evidence="10">
    <location>
        <begin position="465"/>
        <end position="522"/>
    </location>
</feature>
<evidence type="ECO:0000256" key="2">
    <source>
        <dbReference type="ARBA" id="ARBA00009657"/>
    </source>
</evidence>
<dbReference type="GO" id="GO:0015347">
    <property type="term" value="F:sodium-independent organic anion transmembrane transporter activity"/>
    <property type="evidence" value="ECO:0007669"/>
    <property type="project" value="TreeGrafter"/>
</dbReference>
<comment type="subcellular location">
    <subcellularLocation>
        <location evidence="1 8">Cell membrane</location>
        <topology evidence="1 8">Multi-pass membrane protein</topology>
    </subcellularLocation>
</comment>
<evidence type="ECO:0000259" key="10">
    <source>
        <dbReference type="PROSITE" id="PS51465"/>
    </source>
</evidence>
<feature type="transmembrane region" description="Helical" evidence="8">
    <location>
        <begin position="204"/>
        <end position="226"/>
    </location>
</feature>
<feature type="transmembrane region" description="Helical" evidence="8">
    <location>
        <begin position="622"/>
        <end position="647"/>
    </location>
</feature>
<dbReference type="NCBIfam" id="TIGR00805">
    <property type="entry name" value="oat"/>
    <property type="match status" value="1"/>
</dbReference>
<protein>
    <recommendedName>
        <fullName evidence="8">Solute carrier organic anion transporter family member</fullName>
    </recommendedName>
</protein>
<accession>A0A7R9CG48</accession>
<keyword evidence="5 8" id="KW-1133">Transmembrane helix</keyword>
<keyword evidence="8" id="KW-0406">Ion transport</keyword>
<feature type="transmembrane region" description="Helical" evidence="8">
    <location>
        <begin position="247"/>
        <end position="268"/>
    </location>
</feature>
<feature type="transmembrane region" description="Helical" evidence="8">
    <location>
        <begin position="57"/>
        <end position="76"/>
    </location>
</feature>
<dbReference type="GO" id="GO:0006811">
    <property type="term" value="P:monoatomic ion transport"/>
    <property type="evidence" value="ECO:0007669"/>
    <property type="project" value="UniProtKB-KW"/>
</dbReference>
<name>A0A7R9CG48_TIMCR</name>
<dbReference type="Pfam" id="PF03137">
    <property type="entry name" value="OATP"/>
    <property type="match status" value="2"/>
</dbReference>
<dbReference type="AlphaFoldDB" id="A0A7R9CG48"/>
<keyword evidence="6 8" id="KW-0472">Membrane</keyword>
<dbReference type="InterPro" id="IPR036259">
    <property type="entry name" value="MFS_trans_sf"/>
</dbReference>
<feature type="compositionally biased region" description="Polar residues" evidence="9">
    <location>
        <begin position="1"/>
        <end position="12"/>
    </location>
</feature>
<feature type="transmembrane region" description="Helical" evidence="8">
    <location>
        <begin position="96"/>
        <end position="117"/>
    </location>
</feature>
<evidence type="ECO:0000256" key="9">
    <source>
        <dbReference type="SAM" id="MobiDB-lite"/>
    </source>
</evidence>
<evidence type="ECO:0000256" key="4">
    <source>
        <dbReference type="ARBA" id="ARBA00022692"/>
    </source>
</evidence>
<dbReference type="InterPro" id="IPR002350">
    <property type="entry name" value="Kazal_dom"/>
</dbReference>
<dbReference type="Pfam" id="PF07648">
    <property type="entry name" value="Kazal_2"/>
    <property type="match status" value="1"/>
</dbReference>
<dbReference type="Gene3D" id="1.20.1250.20">
    <property type="entry name" value="MFS general substrate transporter like domains"/>
    <property type="match status" value="1"/>
</dbReference>
<evidence type="ECO:0000256" key="8">
    <source>
        <dbReference type="RuleBase" id="RU362056"/>
    </source>
</evidence>
<dbReference type="EMBL" id="OC316872">
    <property type="protein sequence ID" value="CAD7394086.1"/>
    <property type="molecule type" value="Genomic_DNA"/>
</dbReference>
<dbReference type="PROSITE" id="PS51465">
    <property type="entry name" value="KAZAL_2"/>
    <property type="match status" value="1"/>
</dbReference>
<keyword evidence="3" id="KW-1003">Cell membrane</keyword>
<dbReference type="GO" id="GO:0016323">
    <property type="term" value="C:basolateral plasma membrane"/>
    <property type="evidence" value="ECO:0007669"/>
    <property type="project" value="TreeGrafter"/>
</dbReference>